<feature type="transmembrane region" description="Helical" evidence="15">
    <location>
        <begin position="378"/>
        <end position="399"/>
    </location>
</feature>
<evidence type="ECO:0000259" key="16">
    <source>
        <dbReference type="Pfam" id="PF00482"/>
    </source>
</evidence>
<evidence type="ECO:0000256" key="3">
    <source>
        <dbReference type="ARBA" id="ARBA00005745"/>
    </source>
</evidence>
<dbReference type="GO" id="GO:0005886">
    <property type="term" value="C:plasma membrane"/>
    <property type="evidence" value="ECO:0007669"/>
    <property type="project" value="UniProtKB-SubCell"/>
</dbReference>
<dbReference type="Pfam" id="PF00482">
    <property type="entry name" value="T2SSF"/>
    <property type="match status" value="2"/>
</dbReference>
<keyword evidence="7 14" id="KW-0812">Transmembrane</keyword>
<evidence type="ECO:0000256" key="7">
    <source>
        <dbReference type="ARBA" id="ARBA00022692"/>
    </source>
</evidence>
<evidence type="ECO:0000313" key="18">
    <source>
        <dbReference type="Proteomes" id="UP000292423"/>
    </source>
</evidence>
<feature type="transmembrane region" description="Helical" evidence="15">
    <location>
        <begin position="171"/>
        <end position="194"/>
    </location>
</feature>
<reference evidence="17 18" key="1">
    <citation type="submission" date="2019-02" db="EMBL/GenBank/DDBJ databases">
        <title>Genomic Encyclopedia of Type Strains, Phase IV (KMG-IV): sequencing the most valuable type-strain genomes for metagenomic binning, comparative biology and taxonomic classification.</title>
        <authorList>
            <person name="Goeker M."/>
        </authorList>
    </citation>
    <scope>NUCLEOTIDE SEQUENCE [LARGE SCALE GENOMIC DNA]</scope>
    <source>
        <strain evidence="17 18">DSM 105135</strain>
    </source>
</reference>
<dbReference type="InterPro" id="IPR011850">
    <property type="entry name" value="T2SS_GspF"/>
</dbReference>
<dbReference type="AlphaFoldDB" id="A0A4Q7Z584"/>
<evidence type="ECO:0000256" key="1">
    <source>
        <dbReference type="ARBA" id="ARBA00002684"/>
    </source>
</evidence>
<evidence type="ECO:0000256" key="10">
    <source>
        <dbReference type="ARBA" id="ARBA00022927"/>
    </source>
</evidence>
<evidence type="ECO:0000256" key="9">
    <source>
        <dbReference type="ARBA" id="ARBA00022837"/>
    </source>
</evidence>
<gene>
    <name evidence="17" type="ORF">EV700_1987</name>
</gene>
<keyword evidence="10" id="KW-0653">Protein transport</keyword>
<dbReference type="EMBL" id="SHKX01000012">
    <property type="protein sequence ID" value="RZU45174.1"/>
    <property type="molecule type" value="Genomic_DNA"/>
</dbReference>
<name>A0A4Q7Z584_9GAMM</name>
<evidence type="ECO:0000256" key="2">
    <source>
        <dbReference type="ARBA" id="ARBA00004429"/>
    </source>
</evidence>
<dbReference type="PANTHER" id="PTHR30012">
    <property type="entry name" value="GENERAL SECRETION PATHWAY PROTEIN"/>
    <property type="match status" value="1"/>
</dbReference>
<keyword evidence="5" id="KW-1003">Cell membrane</keyword>
<feature type="transmembrane region" description="Helical" evidence="15">
    <location>
        <begin position="225"/>
        <end position="244"/>
    </location>
</feature>
<sequence length="406" mass="44176">MPAFDFIAVDTEGRRQKGVLDGDSARQIRQQIRDKGWLPVSVEPAANEQTREEKTGLMQSRKGLGAYELALVTRQLATLIQAGIPLEETLKAVARQTEKPATQSLLLAVRGKVLEGYPLAQSMAGFPRAFPDLYRATVSAGEKSGHLDLVLQQLADYTESRYTTQKQIQGAMIYPVILTTLAILIVVGLLAYVVPDIVKVFKNSHHELPALTRGLISLSNGVKSAGPYLLVLMIIGGWLGKRFVKTDRGRYALDRLLLKLPLVGRMVKGANSARFASTLSILSKSGVPLVEGLHISASVSSNWLIRDAIKEAAIKVTEGGSLSHSIEKCGYFPPMMVQMLRSGETGGELDEMLGRSATMQEKELSSLITTLVGLFEPMMLLVMAGVVLMIVLAIMLPIVSMNNLVH</sequence>
<keyword evidence="12 15" id="KW-0472">Membrane</keyword>
<comment type="subcellular location">
    <subcellularLocation>
        <location evidence="2 14">Cell inner membrane</location>
        <topology evidence="2 14">Multi-pass membrane protein</topology>
    </subcellularLocation>
</comment>
<evidence type="ECO:0000256" key="6">
    <source>
        <dbReference type="ARBA" id="ARBA00022519"/>
    </source>
</evidence>
<proteinExistence type="inferred from homology"/>
<dbReference type="PANTHER" id="PTHR30012:SF0">
    <property type="entry name" value="TYPE II SECRETION SYSTEM PROTEIN F-RELATED"/>
    <property type="match status" value="1"/>
</dbReference>
<dbReference type="InterPro" id="IPR001992">
    <property type="entry name" value="T2SS_GspF/T4SS_PilC_CS"/>
</dbReference>
<organism evidence="17 18">
    <name type="scientific">Fluviicoccus keumensis</name>
    <dbReference type="NCBI Taxonomy" id="1435465"/>
    <lineage>
        <taxon>Bacteria</taxon>
        <taxon>Pseudomonadati</taxon>
        <taxon>Pseudomonadota</taxon>
        <taxon>Gammaproteobacteria</taxon>
        <taxon>Moraxellales</taxon>
        <taxon>Moraxellaceae</taxon>
        <taxon>Fluviicoccus</taxon>
    </lineage>
</organism>
<dbReference type="GO" id="GO:0015627">
    <property type="term" value="C:type II protein secretion system complex"/>
    <property type="evidence" value="ECO:0007669"/>
    <property type="project" value="InterPro"/>
</dbReference>
<evidence type="ECO:0000256" key="5">
    <source>
        <dbReference type="ARBA" id="ARBA00022475"/>
    </source>
</evidence>
<dbReference type="InterPro" id="IPR018076">
    <property type="entry name" value="T2SS_GspF_dom"/>
</dbReference>
<dbReference type="GO" id="GO:0046872">
    <property type="term" value="F:metal ion binding"/>
    <property type="evidence" value="ECO:0007669"/>
    <property type="project" value="UniProtKB-KW"/>
</dbReference>
<feature type="domain" description="Type II secretion system protein GspF" evidence="16">
    <location>
        <begin position="275"/>
        <end position="397"/>
    </location>
</feature>
<keyword evidence="4 14" id="KW-0813">Transport</keyword>
<dbReference type="RefSeq" id="WP_207224632.1">
    <property type="nucleotide sequence ID" value="NZ_SHKX01000012.1"/>
</dbReference>
<keyword evidence="6" id="KW-0997">Cell inner membrane</keyword>
<evidence type="ECO:0000256" key="8">
    <source>
        <dbReference type="ARBA" id="ARBA00022723"/>
    </source>
</evidence>
<keyword evidence="11 15" id="KW-1133">Transmembrane helix</keyword>
<evidence type="ECO:0000256" key="13">
    <source>
        <dbReference type="ARBA" id="ARBA00030750"/>
    </source>
</evidence>
<evidence type="ECO:0000256" key="12">
    <source>
        <dbReference type="ARBA" id="ARBA00023136"/>
    </source>
</evidence>
<keyword evidence="8" id="KW-0479">Metal-binding</keyword>
<comment type="function">
    <text evidence="1">Component of the type II secretion system inner membrane complex required for the energy-dependent secretion of extracellular factors such as proteases and toxins from the periplasm.</text>
</comment>
<dbReference type="InterPro" id="IPR003004">
    <property type="entry name" value="GspF/PilC"/>
</dbReference>
<dbReference type="Gene3D" id="1.20.81.30">
    <property type="entry name" value="Type II secretion system (T2SS), domain F"/>
    <property type="match status" value="2"/>
</dbReference>
<evidence type="ECO:0000256" key="15">
    <source>
        <dbReference type="SAM" id="Phobius"/>
    </source>
</evidence>
<evidence type="ECO:0000313" key="17">
    <source>
        <dbReference type="EMBL" id="RZU45174.1"/>
    </source>
</evidence>
<dbReference type="NCBIfam" id="TIGR02120">
    <property type="entry name" value="GspF"/>
    <property type="match status" value="1"/>
</dbReference>
<protein>
    <recommendedName>
        <fullName evidence="13">General secretion pathway protein F</fullName>
    </recommendedName>
</protein>
<dbReference type="PROSITE" id="PS00874">
    <property type="entry name" value="T2SP_F"/>
    <property type="match status" value="1"/>
</dbReference>
<feature type="domain" description="Type II secretion system protein GspF" evidence="16">
    <location>
        <begin position="73"/>
        <end position="195"/>
    </location>
</feature>
<dbReference type="InterPro" id="IPR042094">
    <property type="entry name" value="T2SS_GspF_sf"/>
</dbReference>
<comment type="caution">
    <text evidence="17">The sequence shown here is derived from an EMBL/GenBank/DDBJ whole genome shotgun (WGS) entry which is preliminary data.</text>
</comment>
<dbReference type="Proteomes" id="UP000292423">
    <property type="component" value="Unassembled WGS sequence"/>
</dbReference>
<accession>A0A4Q7Z584</accession>
<dbReference type="GO" id="GO:0015628">
    <property type="term" value="P:protein secretion by the type II secretion system"/>
    <property type="evidence" value="ECO:0007669"/>
    <property type="project" value="InterPro"/>
</dbReference>
<evidence type="ECO:0000256" key="14">
    <source>
        <dbReference type="RuleBase" id="RU003923"/>
    </source>
</evidence>
<keyword evidence="18" id="KW-1185">Reference proteome</keyword>
<comment type="similarity">
    <text evidence="3 14">Belongs to the GSP F family.</text>
</comment>
<dbReference type="FunFam" id="1.20.81.30:FF:000001">
    <property type="entry name" value="Type II secretion system protein F"/>
    <property type="match status" value="2"/>
</dbReference>
<keyword evidence="9" id="KW-0106">Calcium</keyword>
<evidence type="ECO:0000256" key="4">
    <source>
        <dbReference type="ARBA" id="ARBA00022448"/>
    </source>
</evidence>
<evidence type="ECO:0000256" key="11">
    <source>
        <dbReference type="ARBA" id="ARBA00022989"/>
    </source>
</evidence>
<dbReference type="PRINTS" id="PR00812">
    <property type="entry name" value="BCTERIALGSPF"/>
</dbReference>